<organism evidence="1 2">
    <name type="scientific">Pyramidobacter porci</name>
    <dbReference type="NCBI Taxonomy" id="2605789"/>
    <lineage>
        <taxon>Bacteria</taxon>
        <taxon>Thermotogati</taxon>
        <taxon>Synergistota</taxon>
        <taxon>Synergistia</taxon>
        <taxon>Synergistales</taxon>
        <taxon>Dethiosulfovibrionaceae</taxon>
        <taxon>Pyramidobacter</taxon>
    </lineage>
</organism>
<sequence length="143" mass="16464">MIDMSYLTGGKIYWDDWRFVPWQSGSASGVYRRVDFIKAGLLGEVGRYKADDYIVWKYEDGDLECLFKNARHQKGLMLQRYIFVRPEGDTTSKSKSFRLGFSGFVEVYQYTPLGDSLKRLTDLTQLIDAAHKYALAHQGELSV</sequence>
<dbReference type="AlphaFoldDB" id="A0A6L5YEK6"/>
<protein>
    <submittedName>
        <fullName evidence="1">Uncharacterized protein</fullName>
    </submittedName>
</protein>
<dbReference type="RefSeq" id="WP_154529192.1">
    <property type="nucleotide sequence ID" value="NZ_JAXDZJ010000094.1"/>
</dbReference>
<dbReference type="EMBL" id="VUNH01000009">
    <property type="protein sequence ID" value="MST56107.1"/>
    <property type="molecule type" value="Genomic_DNA"/>
</dbReference>
<reference evidence="1 2" key="1">
    <citation type="submission" date="2019-08" db="EMBL/GenBank/DDBJ databases">
        <title>In-depth cultivation of the pig gut microbiome towards novel bacterial diversity and tailored functional studies.</title>
        <authorList>
            <person name="Wylensek D."/>
            <person name="Hitch T.C.A."/>
            <person name="Clavel T."/>
        </authorList>
    </citation>
    <scope>NUCLEOTIDE SEQUENCE [LARGE SCALE GENOMIC DNA]</scope>
    <source>
        <strain evidence="1 2">SM-530-WT-4B</strain>
    </source>
</reference>
<dbReference type="Proteomes" id="UP000473699">
    <property type="component" value="Unassembled WGS sequence"/>
</dbReference>
<evidence type="ECO:0000313" key="1">
    <source>
        <dbReference type="EMBL" id="MST56107.1"/>
    </source>
</evidence>
<keyword evidence="2" id="KW-1185">Reference proteome</keyword>
<accession>A0A6L5YEK6</accession>
<name>A0A6L5YEK6_9BACT</name>
<gene>
    <name evidence="1" type="ORF">FYJ74_08700</name>
</gene>
<proteinExistence type="predicted"/>
<comment type="caution">
    <text evidence="1">The sequence shown here is derived from an EMBL/GenBank/DDBJ whole genome shotgun (WGS) entry which is preliminary data.</text>
</comment>
<evidence type="ECO:0000313" key="2">
    <source>
        <dbReference type="Proteomes" id="UP000473699"/>
    </source>
</evidence>